<evidence type="ECO:0000256" key="7">
    <source>
        <dbReference type="ARBA" id="ARBA00022741"/>
    </source>
</evidence>
<evidence type="ECO:0000256" key="9">
    <source>
        <dbReference type="ARBA" id="ARBA00022917"/>
    </source>
</evidence>
<evidence type="ECO:0000256" key="10">
    <source>
        <dbReference type="ARBA" id="ARBA00023146"/>
    </source>
</evidence>
<keyword evidence="9" id="KW-0648">Protein biosynthesis</keyword>
<dbReference type="Gene3D" id="3.40.50.800">
    <property type="entry name" value="Anticodon-binding domain"/>
    <property type="match status" value="1"/>
</dbReference>
<dbReference type="InterPro" id="IPR006195">
    <property type="entry name" value="aa-tRNA-synth_II"/>
</dbReference>
<dbReference type="InterPro" id="IPR036621">
    <property type="entry name" value="Anticodon-bd_dom_sf"/>
</dbReference>
<dbReference type="CDD" id="cd00861">
    <property type="entry name" value="ProRS_anticodon_short"/>
    <property type="match status" value="1"/>
</dbReference>
<keyword evidence="7" id="KW-0547">Nucleotide-binding</keyword>
<dbReference type="Proteomes" id="UP000318711">
    <property type="component" value="Unassembled WGS sequence"/>
</dbReference>
<accession>A0A554LXB2</accession>
<dbReference type="InterPro" id="IPR044140">
    <property type="entry name" value="ProRS_anticodon_short"/>
</dbReference>
<evidence type="ECO:0000313" key="15">
    <source>
        <dbReference type="Proteomes" id="UP000318711"/>
    </source>
</evidence>
<comment type="catalytic activity">
    <reaction evidence="11">
        <text>tRNA(Pro) + L-proline + ATP = L-prolyl-tRNA(Pro) + AMP + diphosphate</text>
        <dbReference type="Rhea" id="RHEA:14305"/>
        <dbReference type="Rhea" id="RHEA-COMP:9700"/>
        <dbReference type="Rhea" id="RHEA-COMP:9702"/>
        <dbReference type="ChEBI" id="CHEBI:30616"/>
        <dbReference type="ChEBI" id="CHEBI:33019"/>
        <dbReference type="ChEBI" id="CHEBI:60039"/>
        <dbReference type="ChEBI" id="CHEBI:78442"/>
        <dbReference type="ChEBI" id="CHEBI:78532"/>
        <dbReference type="ChEBI" id="CHEBI:456215"/>
        <dbReference type="EC" id="6.1.1.15"/>
    </reaction>
</comment>
<proteinExistence type="predicted"/>
<dbReference type="InterPro" id="IPR004500">
    <property type="entry name" value="Pro-tRNA-synth_IIa_bac-type"/>
</dbReference>
<protein>
    <recommendedName>
        <fullName evidence="4 12">Proline--tRNA ligase</fullName>
        <ecNumber evidence="3 12">6.1.1.15</ecNumber>
    </recommendedName>
</protein>
<evidence type="ECO:0000256" key="6">
    <source>
        <dbReference type="ARBA" id="ARBA00022598"/>
    </source>
</evidence>
<keyword evidence="10 14" id="KW-0030">Aminoacyl-tRNA synthetase</keyword>
<dbReference type="NCBIfam" id="TIGR00409">
    <property type="entry name" value="proS_fam_II"/>
    <property type="match status" value="1"/>
</dbReference>
<evidence type="ECO:0000256" key="12">
    <source>
        <dbReference type="NCBIfam" id="TIGR00409"/>
    </source>
</evidence>
<keyword evidence="6" id="KW-0436">Ligase</keyword>
<keyword evidence="8" id="KW-0067">ATP-binding</keyword>
<evidence type="ECO:0000256" key="5">
    <source>
        <dbReference type="ARBA" id="ARBA00022490"/>
    </source>
</evidence>
<dbReference type="GO" id="GO:0006433">
    <property type="term" value="P:prolyl-tRNA aminoacylation"/>
    <property type="evidence" value="ECO:0007669"/>
    <property type="project" value="UniProtKB-UniRule"/>
</dbReference>
<dbReference type="PROSITE" id="PS50862">
    <property type="entry name" value="AA_TRNA_LIGASE_II"/>
    <property type="match status" value="1"/>
</dbReference>
<dbReference type="AlphaFoldDB" id="A0A554LXB2"/>
<reference evidence="14 15" key="1">
    <citation type="submission" date="2017-07" db="EMBL/GenBank/DDBJ databases">
        <title>Mechanisms for carbon and nitrogen cycling indicate functional differentiation within the Candidate Phyla Radiation.</title>
        <authorList>
            <person name="Danczak R.E."/>
            <person name="Johnston M.D."/>
            <person name="Kenah C."/>
            <person name="Slattery M."/>
            <person name="Wrighton K.C."/>
            <person name="Wilkins M.J."/>
        </authorList>
    </citation>
    <scope>NUCLEOTIDE SEQUENCE [LARGE SCALE GENOMIC DNA]</scope>
    <source>
        <strain evidence="14">Licking1014_2</strain>
    </source>
</reference>
<dbReference type="InterPro" id="IPR050062">
    <property type="entry name" value="Pro-tRNA_synthetase"/>
</dbReference>
<dbReference type="CDD" id="cd00779">
    <property type="entry name" value="ProRS_core_prok"/>
    <property type="match status" value="1"/>
</dbReference>
<gene>
    <name evidence="14" type="ORF">CEN88_18</name>
</gene>
<evidence type="ECO:0000256" key="3">
    <source>
        <dbReference type="ARBA" id="ARBA00012831"/>
    </source>
</evidence>
<dbReference type="SUPFAM" id="SSF55681">
    <property type="entry name" value="Class II aaRS and biotin synthetases"/>
    <property type="match status" value="1"/>
</dbReference>
<evidence type="ECO:0000256" key="1">
    <source>
        <dbReference type="ARBA" id="ARBA00004496"/>
    </source>
</evidence>
<dbReference type="Pfam" id="PF03129">
    <property type="entry name" value="HGTP_anticodon"/>
    <property type="match status" value="1"/>
</dbReference>
<dbReference type="PANTHER" id="PTHR42753">
    <property type="entry name" value="MITOCHONDRIAL RIBOSOME PROTEIN L39/PROLYL-TRNA LIGASE FAMILY MEMBER"/>
    <property type="match status" value="1"/>
</dbReference>
<organism evidence="14 15">
    <name type="scientific">Candidatus Berkelbacteria bacterium Licking1014_2</name>
    <dbReference type="NCBI Taxonomy" id="2017146"/>
    <lineage>
        <taxon>Bacteria</taxon>
        <taxon>Candidatus Berkelbacteria</taxon>
    </lineage>
</organism>
<dbReference type="GO" id="GO:0005524">
    <property type="term" value="F:ATP binding"/>
    <property type="evidence" value="ECO:0007669"/>
    <property type="project" value="UniProtKB-KW"/>
</dbReference>
<dbReference type="InterPro" id="IPR002316">
    <property type="entry name" value="Pro-tRNA-ligase_IIa"/>
</dbReference>
<dbReference type="InterPro" id="IPR033730">
    <property type="entry name" value="ProRS_core_prok"/>
</dbReference>
<dbReference type="InterPro" id="IPR045864">
    <property type="entry name" value="aa-tRNA-synth_II/BPL/LPL"/>
</dbReference>
<evidence type="ECO:0000256" key="11">
    <source>
        <dbReference type="ARBA" id="ARBA00047671"/>
    </source>
</evidence>
<evidence type="ECO:0000256" key="2">
    <source>
        <dbReference type="ARBA" id="ARBA00011738"/>
    </source>
</evidence>
<sequence length="411" mass="46509">MKFSQSFLKTTKERPKDADNISSELLSRGQFIDKLASGVYTILPLGLQVEKKIEDIIRQEMDALGGQELLLPVLQPKELWEKTNRWTEIDPPLFKLKDRHNRELALGSTHEEVITDLVQRRLNSYADLPLMLYQIQVKFRNEMRSSGGLLRVREFVMKDAYSFHRDKKDLDEFYQKMVGAYHRIFQKCGLETVAVEASSGAIGGDESQEFILLAETGEDRVAICQNNDFAANMEMMGGKEKCPKCGGRLTIKNGIENGHIFKLGDKYAKPFNLVYTDKDGKEKLVEMGCYGIGIGRLMATIVEASHDDKGIIWPVGVAPFAVHLLEIKQKVIANKIYQKLVDAGLEVLYDDRGVSPGEKLVDADLLGCPWRLVVSEKTSGEEMVEVKKRLVKETEIVNINEFINRFKNLSS</sequence>
<dbReference type="EC" id="6.1.1.15" evidence="3 12"/>
<evidence type="ECO:0000313" key="14">
    <source>
        <dbReference type="EMBL" id="TSC97505.1"/>
    </source>
</evidence>
<dbReference type="PANTHER" id="PTHR42753:SF2">
    <property type="entry name" value="PROLINE--TRNA LIGASE"/>
    <property type="match status" value="1"/>
</dbReference>
<dbReference type="GO" id="GO:0004827">
    <property type="term" value="F:proline-tRNA ligase activity"/>
    <property type="evidence" value="ECO:0007669"/>
    <property type="project" value="UniProtKB-UniRule"/>
</dbReference>
<name>A0A554LXB2_9BACT</name>
<dbReference type="GO" id="GO:0005829">
    <property type="term" value="C:cytosol"/>
    <property type="evidence" value="ECO:0007669"/>
    <property type="project" value="TreeGrafter"/>
</dbReference>
<comment type="caution">
    <text evidence="14">The sequence shown here is derived from an EMBL/GenBank/DDBJ whole genome shotgun (WGS) entry which is preliminary data.</text>
</comment>
<keyword evidence="5" id="KW-0963">Cytoplasm</keyword>
<dbReference type="InterPro" id="IPR004154">
    <property type="entry name" value="Anticodon-bd"/>
</dbReference>
<dbReference type="InterPro" id="IPR002314">
    <property type="entry name" value="aa-tRNA-synt_IIb"/>
</dbReference>
<comment type="subcellular location">
    <subcellularLocation>
        <location evidence="1">Cytoplasm</location>
    </subcellularLocation>
</comment>
<evidence type="ECO:0000256" key="8">
    <source>
        <dbReference type="ARBA" id="ARBA00022840"/>
    </source>
</evidence>
<evidence type="ECO:0000256" key="4">
    <source>
        <dbReference type="ARBA" id="ARBA00019110"/>
    </source>
</evidence>
<dbReference type="PRINTS" id="PR01046">
    <property type="entry name" value="TRNASYNTHPRO"/>
</dbReference>
<dbReference type="Pfam" id="PF00587">
    <property type="entry name" value="tRNA-synt_2b"/>
    <property type="match status" value="1"/>
</dbReference>
<feature type="domain" description="Aminoacyl-transfer RNA synthetases class-II family profile" evidence="13">
    <location>
        <begin position="38"/>
        <end position="314"/>
    </location>
</feature>
<dbReference type="SUPFAM" id="SSF52954">
    <property type="entry name" value="Class II aaRS ABD-related"/>
    <property type="match status" value="1"/>
</dbReference>
<dbReference type="EMBL" id="VMGL01000001">
    <property type="protein sequence ID" value="TSC97505.1"/>
    <property type="molecule type" value="Genomic_DNA"/>
</dbReference>
<comment type="subunit">
    <text evidence="2">Homodimer.</text>
</comment>
<evidence type="ECO:0000259" key="13">
    <source>
        <dbReference type="PROSITE" id="PS50862"/>
    </source>
</evidence>
<dbReference type="Gene3D" id="3.30.930.10">
    <property type="entry name" value="Bira Bifunctional Protein, Domain 2"/>
    <property type="match status" value="1"/>
</dbReference>